<dbReference type="AlphaFoldDB" id="A0ABD3R5C5"/>
<dbReference type="InterPro" id="IPR039633">
    <property type="entry name" value="PAP"/>
</dbReference>
<keyword evidence="2" id="KW-0934">Plastid</keyword>
<organism evidence="6 7">
    <name type="scientific">Cyclostephanos tholiformis</name>
    <dbReference type="NCBI Taxonomy" id="382380"/>
    <lineage>
        <taxon>Eukaryota</taxon>
        <taxon>Sar</taxon>
        <taxon>Stramenopiles</taxon>
        <taxon>Ochrophyta</taxon>
        <taxon>Bacillariophyta</taxon>
        <taxon>Coscinodiscophyceae</taxon>
        <taxon>Thalassiosirophycidae</taxon>
        <taxon>Stephanodiscales</taxon>
        <taxon>Stephanodiscaceae</taxon>
        <taxon>Cyclostephanos</taxon>
    </lineage>
</organism>
<dbReference type="Pfam" id="PF04755">
    <property type="entry name" value="PAP_fibrillin"/>
    <property type="match status" value="1"/>
</dbReference>
<evidence type="ECO:0000259" key="5">
    <source>
        <dbReference type="Pfam" id="PF04755"/>
    </source>
</evidence>
<dbReference type="EMBL" id="JALLPB020000533">
    <property type="protein sequence ID" value="KAL3808195.1"/>
    <property type="molecule type" value="Genomic_DNA"/>
</dbReference>
<evidence type="ECO:0000256" key="4">
    <source>
        <dbReference type="SAM" id="SignalP"/>
    </source>
</evidence>
<comment type="caution">
    <text evidence="6">The sequence shown here is derived from an EMBL/GenBank/DDBJ whole genome shotgun (WGS) entry which is preliminary data.</text>
</comment>
<keyword evidence="4" id="KW-0732">Signal</keyword>
<proteinExistence type="predicted"/>
<sequence>MRHHRHNSHIIAIAATAVTLSWPSMTSSALQYPIPPNVRINLPESIASLFGGGDGISLWRTGKKATKYGDVELENRLLDAIEFGSSRRLDIPDEVADLVRRLESSPTSVPRPAIAPELYGRWKLLRTSNADTASPIQRRAVDASRFDIYQDIVVVSSDDDVGEGGERTNDDDGGGGSGSRLIVSQIVEFGNGNRLCVDALASTSAYPLEELTDRVGSGRILGLNVLGVSLIGDEASEDPNRPDSRLRFVFDEGRFEFGNGQFRLPYPVPFRNPLFRDAVKGWIDVTYLSDRVRISRGNKGTTFVLKKVG</sequence>
<gene>
    <name evidence="6" type="ORF">ACHAXA_009550</name>
</gene>
<dbReference type="InterPro" id="IPR006843">
    <property type="entry name" value="PAP/fibrillin_dom"/>
</dbReference>
<dbReference type="GO" id="GO:0009536">
    <property type="term" value="C:plastid"/>
    <property type="evidence" value="ECO:0007669"/>
    <property type="project" value="UniProtKB-SubCell"/>
</dbReference>
<feature type="domain" description="Plastid lipid-associated protein/fibrillin conserved" evidence="5">
    <location>
        <begin position="265"/>
        <end position="306"/>
    </location>
</feature>
<protein>
    <recommendedName>
        <fullName evidence="5">Plastid lipid-associated protein/fibrillin conserved domain-containing protein</fullName>
    </recommendedName>
</protein>
<feature type="signal peptide" evidence="4">
    <location>
        <begin position="1"/>
        <end position="29"/>
    </location>
</feature>
<dbReference type="PANTHER" id="PTHR31906">
    <property type="entry name" value="PLASTID-LIPID-ASSOCIATED PROTEIN 4, CHLOROPLASTIC-RELATED"/>
    <property type="match status" value="1"/>
</dbReference>
<evidence type="ECO:0000256" key="1">
    <source>
        <dbReference type="ARBA" id="ARBA00004474"/>
    </source>
</evidence>
<feature type="region of interest" description="Disordered" evidence="3">
    <location>
        <begin position="158"/>
        <end position="177"/>
    </location>
</feature>
<feature type="chain" id="PRO_5044768189" description="Plastid lipid-associated protein/fibrillin conserved domain-containing protein" evidence="4">
    <location>
        <begin position="30"/>
        <end position="309"/>
    </location>
</feature>
<accession>A0ABD3R5C5</accession>
<evidence type="ECO:0000256" key="2">
    <source>
        <dbReference type="ARBA" id="ARBA00022640"/>
    </source>
</evidence>
<evidence type="ECO:0000256" key="3">
    <source>
        <dbReference type="SAM" id="MobiDB-lite"/>
    </source>
</evidence>
<reference evidence="6 7" key="1">
    <citation type="submission" date="2024-10" db="EMBL/GenBank/DDBJ databases">
        <title>Updated reference genomes for cyclostephanoid diatoms.</title>
        <authorList>
            <person name="Roberts W.R."/>
            <person name="Alverson A.J."/>
        </authorList>
    </citation>
    <scope>NUCLEOTIDE SEQUENCE [LARGE SCALE GENOMIC DNA]</scope>
    <source>
        <strain evidence="6 7">AJA228-03</strain>
    </source>
</reference>
<dbReference type="Proteomes" id="UP001530377">
    <property type="component" value="Unassembled WGS sequence"/>
</dbReference>
<name>A0ABD3R5C5_9STRA</name>
<evidence type="ECO:0000313" key="6">
    <source>
        <dbReference type="EMBL" id="KAL3808195.1"/>
    </source>
</evidence>
<evidence type="ECO:0000313" key="7">
    <source>
        <dbReference type="Proteomes" id="UP001530377"/>
    </source>
</evidence>
<keyword evidence="7" id="KW-1185">Reference proteome</keyword>
<comment type="subcellular location">
    <subcellularLocation>
        <location evidence="1">Plastid</location>
    </subcellularLocation>
</comment>